<gene>
    <name evidence="1" type="ORF">RSA13_19450</name>
</gene>
<organism evidence="1 2">
    <name type="scientific">Pantoea stewartii</name>
    <dbReference type="NCBI Taxonomy" id="66269"/>
    <lineage>
        <taxon>Bacteria</taxon>
        <taxon>Pseudomonadati</taxon>
        <taxon>Pseudomonadota</taxon>
        <taxon>Gammaproteobacteria</taxon>
        <taxon>Enterobacterales</taxon>
        <taxon>Erwiniaceae</taxon>
        <taxon>Pantoea</taxon>
    </lineage>
</organism>
<dbReference type="Proteomes" id="UP000072520">
    <property type="component" value="Unassembled WGS sequence"/>
</dbReference>
<protein>
    <submittedName>
        <fullName evidence="1">Uncharacterized protein</fullName>
    </submittedName>
</protein>
<evidence type="ECO:0000313" key="1">
    <source>
        <dbReference type="EMBL" id="KTS94225.1"/>
    </source>
</evidence>
<reference evidence="1 2" key="1">
    <citation type="journal article" date="2016" name="Front. Microbiol.">
        <title>Genomic Resource of Rice Seed Associated Bacteria.</title>
        <authorList>
            <person name="Midha S."/>
            <person name="Bansal K."/>
            <person name="Sharma S."/>
            <person name="Kumar N."/>
            <person name="Patil P.P."/>
            <person name="Chaudhry V."/>
            <person name="Patil P.B."/>
        </authorList>
    </citation>
    <scope>NUCLEOTIDE SEQUENCE [LARGE SCALE GENOMIC DNA]</scope>
    <source>
        <strain evidence="1 2">RSA13</strain>
    </source>
</reference>
<accession>A0AB34V9G3</accession>
<evidence type="ECO:0000313" key="2">
    <source>
        <dbReference type="Proteomes" id="UP000072520"/>
    </source>
</evidence>
<sequence length="66" mass="7415">MTKWNLGGTERTESKANTAKSRIARLGGRKLIFQNIVSKHVTIKRGVSDISRDRGIMLFECDLPLV</sequence>
<name>A0AB34V9G3_9GAMM</name>
<dbReference type="EMBL" id="LDSI01000029">
    <property type="protein sequence ID" value="KTS94225.1"/>
    <property type="molecule type" value="Genomic_DNA"/>
</dbReference>
<comment type="caution">
    <text evidence="1">The sequence shown here is derived from an EMBL/GenBank/DDBJ whole genome shotgun (WGS) entry which is preliminary data.</text>
</comment>
<dbReference type="AlphaFoldDB" id="A0AB34V9G3"/>
<proteinExistence type="predicted"/>